<dbReference type="InterPro" id="IPR025346">
    <property type="entry name" value="DUF4250"/>
</dbReference>
<dbReference type="Pfam" id="PF14056">
    <property type="entry name" value="DUF4250"/>
    <property type="match status" value="1"/>
</dbReference>
<dbReference type="RefSeq" id="WP_345338371.1">
    <property type="nucleotide sequence ID" value="NZ_BAABLI010000005.1"/>
</dbReference>
<dbReference type="Proteomes" id="UP001597380">
    <property type="component" value="Unassembled WGS sequence"/>
</dbReference>
<gene>
    <name evidence="1" type="ORF">ACFSJ3_04370</name>
</gene>
<evidence type="ECO:0000313" key="2">
    <source>
        <dbReference type="Proteomes" id="UP001597380"/>
    </source>
</evidence>
<name>A0ABW4XMH1_9GAMM</name>
<protein>
    <submittedName>
        <fullName evidence="1">DUF4250 domain-containing protein</fullName>
    </submittedName>
</protein>
<comment type="caution">
    <text evidence="1">The sequence shown here is derived from an EMBL/GenBank/DDBJ whole genome shotgun (WGS) entry which is preliminary data.</text>
</comment>
<sequence length="64" mass="7299">MELKQIEAMDPNLLYSLVNMKLRNDFGSLNRLCAALVVDQEVLVQKLATIGYHYDAKQNQFRAG</sequence>
<keyword evidence="2" id="KW-1185">Reference proteome</keyword>
<evidence type="ECO:0000313" key="1">
    <source>
        <dbReference type="EMBL" id="MFD2095209.1"/>
    </source>
</evidence>
<dbReference type="EMBL" id="JBHUHT010000008">
    <property type="protein sequence ID" value="MFD2095209.1"/>
    <property type="molecule type" value="Genomic_DNA"/>
</dbReference>
<organism evidence="1 2">
    <name type="scientific">Corallincola platygyrae</name>
    <dbReference type="NCBI Taxonomy" id="1193278"/>
    <lineage>
        <taxon>Bacteria</taxon>
        <taxon>Pseudomonadati</taxon>
        <taxon>Pseudomonadota</taxon>
        <taxon>Gammaproteobacteria</taxon>
        <taxon>Alteromonadales</taxon>
        <taxon>Psychromonadaceae</taxon>
        <taxon>Corallincola</taxon>
    </lineage>
</organism>
<accession>A0ABW4XMH1</accession>
<reference evidence="2" key="1">
    <citation type="journal article" date="2019" name="Int. J. Syst. Evol. Microbiol.">
        <title>The Global Catalogue of Microorganisms (GCM) 10K type strain sequencing project: providing services to taxonomists for standard genome sequencing and annotation.</title>
        <authorList>
            <consortium name="The Broad Institute Genomics Platform"/>
            <consortium name="The Broad Institute Genome Sequencing Center for Infectious Disease"/>
            <person name="Wu L."/>
            <person name="Ma J."/>
        </authorList>
    </citation>
    <scope>NUCLEOTIDE SEQUENCE [LARGE SCALE GENOMIC DNA]</scope>
    <source>
        <strain evidence="2">CGMCC 1.10992</strain>
    </source>
</reference>
<proteinExistence type="predicted"/>